<dbReference type="InterPro" id="IPR050464">
    <property type="entry name" value="Zeta_carotene_desat/Oxidored"/>
</dbReference>
<dbReference type="KEGG" id="ppso:QPJ95_13310"/>
<reference evidence="5 6" key="1">
    <citation type="submission" date="2023-06" db="EMBL/GenBank/DDBJ databases">
        <title>Parasedimentitalea psychrophila sp. nov., a psychrophilic bacterium isolated from deep-sea sediment.</title>
        <authorList>
            <person name="Li A."/>
        </authorList>
    </citation>
    <scope>NUCLEOTIDE SEQUENCE [LARGE SCALE GENOMIC DNA]</scope>
    <source>
        <strain evidence="5 6">QS115</strain>
    </source>
</reference>
<dbReference type="Pfam" id="PF01266">
    <property type="entry name" value="DAO"/>
    <property type="match status" value="1"/>
</dbReference>
<dbReference type="InterPro" id="IPR002937">
    <property type="entry name" value="Amino_oxidase"/>
</dbReference>
<name>A0A9Y2KX49_9RHOB</name>
<evidence type="ECO:0000256" key="1">
    <source>
        <dbReference type="ARBA" id="ARBA00023002"/>
    </source>
</evidence>
<evidence type="ECO:0000259" key="3">
    <source>
        <dbReference type="Pfam" id="PF01266"/>
    </source>
</evidence>
<gene>
    <name evidence="5" type="ORF">QPJ95_13310</name>
</gene>
<evidence type="ECO:0000259" key="4">
    <source>
        <dbReference type="Pfam" id="PF01593"/>
    </source>
</evidence>
<dbReference type="PANTHER" id="PTHR42923">
    <property type="entry name" value="PROTOPORPHYRINOGEN OXIDASE"/>
    <property type="match status" value="1"/>
</dbReference>
<dbReference type="GO" id="GO:0016491">
    <property type="term" value="F:oxidoreductase activity"/>
    <property type="evidence" value="ECO:0007669"/>
    <property type="project" value="InterPro"/>
</dbReference>
<dbReference type="SUPFAM" id="SSF51905">
    <property type="entry name" value="FAD/NAD(P)-binding domain"/>
    <property type="match status" value="1"/>
</dbReference>
<dbReference type="InterPro" id="IPR036188">
    <property type="entry name" value="FAD/NAD-bd_sf"/>
</dbReference>
<dbReference type="Gene3D" id="3.50.50.60">
    <property type="entry name" value="FAD/NAD(P)-binding domain"/>
    <property type="match status" value="1"/>
</dbReference>
<evidence type="ECO:0000256" key="2">
    <source>
        <dbReference type="SAM" id="MobiDB-lite"/>
    </source>
</evidence>
<sequence length="719" mass="79855">MTEKVVILGGGVAGMSAAHELIERGYEVEILERQIVAGGKARSIPVMEGQGDHGSKKRHMEALREWRDVDGAKVPPGVKRPWLPGEHGFRFFPNFYRHIPDTMSRIPYYNKGTVLDNLTDATGMLVALYDEAGIVLPERFPRNLKEVSNALQTFLYGISPRDQIAFDDIEHFAGCIWRIMTTCKERRFDEYERIGWWEFIGAENRSEAYQKFLAIGITRSLVAAKARAASTKTIGDIFMQLLFGIIAPESASNRLLNGPTNLVWIQPWLDYLQERGVVYHFETTVTGIDCKGGRITGISAEKNGLPYQVTGDWYIGALPVERMAPLITKEMSDIDSSLAQLTSLARNVQWMNGIQFYLTRDVKLIDGHVIFIDSAWALTAVSQRQFWPDINFENWGDGKTRGLLSVDISEWDYPGMNGKTARDCTRQEIADEVWSQLKRSLNYDGQETLCDEDLKYWFLDPDIVNDPSDPGRMTNVEPLLVNRVNTWRLRPEAGTQIHNFLLASDYVRTNTDLATMEGANEAARRAVNTILERGGSEATRCKIWDLHEPDALEPLRAYDKARYHAGLPWDDRLTVAVQASLKMGQSAVGTEYGGDGLLAVIAPFTAEMSKPDSLLNDPVLADALRMIGPPKGIMSAIARDLPGLGGNFSGTKEVSALAGDLAGRTDLVNKPPLPGSENGVGPDILKAQIDDTAHPLGAKHSNNDDPTEPVPRLRVTQIG</sequence>
<dbReference type="Proteomes" id="UP001238334">
    <property type="component" value="Chromosome"/>
</dbReference>
<evidence type="ECO:0000313" key="5">
    <source>
        <dbReference type="EMBL" id="WIY23631.1"/>
    </source>
</evidence>
<dbReference type="PANTHER" id="PTHR42923:SF46">
    <property type="entry name" value="AMINE OXIDASE"/>
    <property type="match status" value="1"/>
</dbReference>
<keyword evidence="6" id="KW-1185">Reference proteome</keyword>
<dbReference type="AlphaFoldDB" id="A0A9Y2KX49"/>
<organism evidence="5 6">
    <name type="scientific">Parasedimentitalea psychrophila</name>
    <dbReference type="NCBI Taxonomy" id="2997337"/>
    <lineage>
        <taxon>Bacteria</taxon>
        <taxon>Pseudomonadati</taxon>
        <taxon>Pseudomonadota</taxon>
        <taxon>Alphaproteobacteria</taxon>
        <taxon>Rhodobacterales</taxon>
        <taxon>Paracoccaceae</taxon>
        <taxon>Parasedimentitalea</taxon>
    </lineage>
</organism>
<proteinExistence type="predicted"/>
<accession>A0A9Y2KX49</accession>
<evidence type="ECO:0000313" key="6">
    <source>
        <dbReference type="Proteomes" id="UP001238334"/>
    </source>
</evidence>
<protein>
    <submittedName>
        <fullName evidence="5">FAD-dependent oxidoreductase</fullName>
    </submittedName>
</protein>
<feature type="domain" description="FAD dependent oxidoreductase" evidence="3">
    <location>
        <begin position="4"/>
        <end position="70"/>
    </location>
</feature>
<feature type="region of interest" description="Disordered" evidence="2">
    <location>
        <begin position="694"/>
        <end position="719"/>
    </location>
</feature>
<keyword evidence="1" id="KW-0560">Oxidoreductase</keyword>
<dbReference type="EMBL" id="CP127247">
    <property type="protein sequence ID" value="WIY23631.1"/>
    <property type="molecule type" value="Genomic_DNA"/>
</dbReference>
<feature type="domain" description="Amine oxidase" evidence="4">
    <location>
        <begin position="272"/>
        <end position="531"/>
    </location>
</feature>
<dbReference type="RefSeq" id="WP_270919991.1">
    <property type="nucleotide sequence ID" value="NZ_CP127247.1"/>
</dbReference>
<dbReference type="Pfam" id="PF01593">
    <property type="entry name" value="Amino_oxidase"/>
    <property type="match status" value="1"/>
</dbReference>
<dbReference type="InterPro" id="IPR006076">
    <property type="entry name" value="FAD-dep_OxRdtase"/>
</dbReference>